<comment type="caution">
    <text evidence="3">The sequence shown here is derived from an EMBL/GenBank/DDBJ whole genome shotgun (WGS) entry which is preliminary data.</text>
</comment>
<feature type="transmembrane region" description="Helical" evidence="1">
    <location>
        <begin position="135"/>
        <end position="153"/>
    </location>
</feature>
<dbReference type="GO" id="GO:0016020">
    <property type="term" value="C:membrane"/>
    <property type="evidence" value="ECO:0007669"/>
    <property type="project" value="InterPro"/>
</dbReference>
<sequence length="184" mass="21374">MQLLEIALEDYHLNNMKSKLMQYKNSLQKEYNEKLEFDLSIYFRKWEDLFPIEKKLIDLSYGKILDIGSCTGYYIPHLMKKGTTTGIEISSKINNIARINGINNYFWFLLIGLNYGFGLLFWYKTISYLEMGKAMILVSFSSIVSAIFGTIFLGELFTYFNLAGMVIMIISTITIVREKNKLTD</sequence>
<evidence type="ECO:0000259" key="2">
    <source>
        <dbReference type="Pfam" id="PF00892"/>
    </source>
</evidence>
<dbReference type="InterPro" id="IPR000620">
    <property type="entry name" value="EamA_dom"/>
</dbReference>
<feature type="domain" description="EamA" evidence="2">
    <location>
        <begin position="102"/>
        <end position="176"/>
    </location>
</feature>
<dbReference type="InterPro" id="IPR037185">
    <property type="entry name" value="EmrE-like"/>
</dbReference>
<keyword evidence="1" id="KW-0472">Membrane</keyword>
<keyword evidence="1" id="KW-0812">Transmembrane</keyword>
<gene>
    <name evidence="3" type="ORF">LCGC14_0748000</name>
</gene>
<dbReference type="SUPFAM" id="SSF103481">
    <property type="entry name" value="Multidrug resistance efflux transporter EmrE"/>
    <property type="match status" value="1"/>
</dbReference>
<accession>A0A0F9Q910</accession>
<dbReference type="AlphaFoldDB" id="A0A0F9Q910"/>
<reference evidence="3" key="1">
    <citation type="journal article" date="2015" name="Nature">
        <title>Complex archaea that bridge the gap between prokaryotes and eukaryotes.</title>
        <authorList>
            <person name="Spang A."/>
            <person name="Saw J.H."/>
            <person name="Jorgensen S.L."/>
            <person name="Zaremba-Niedzwiedzka K."/>
            <person name="Martijn J."/>
            <person name="Lind A.E."/>
            <person name="van Eijk R."/>
            <person name="Schleper C."/>
            <person name="Guy L."/>
            <person name="Ettema T.J."/>
        </authorList>
    </citation>
    <scope>NUCLEOTIDE SEQUENCE</scope>
</reference>
<dbReference type="EMBL" id="LAZR01001790">
    <property type="protein sequence ID" value="KKN38984.1"/>
    <property type="molecule type" value="Genomic_DNA"/>
</dbReference>
<feature type="transmembrane region" description="Helical" evidence="1">
    <location>
        <begin position="159"/>
        <end position="176"/>
    </location>
</feature>
<protein>
    <recommendedName>
        <fullName evidence="2">EamA domain-containing protein</fullName>
    </recommendedName>
</protein>
<proteinExistence type="predicted"/>
<evidence type="ECO:0000313" key="3">
    <source>
        <dbReference type="EMBL" id="KKN38984.1"/>
    </source>
</evidence>
<dbReference type="Gene3D" id="1.10.3730.20">
    <property type="match status" value="1"/>
</dbReference>
<name>A0A0F9Q910_9ZZZZ</name>
<dbReference type="SUPFAM" id="SSF53335">
    <property type="entry name" value="S-adenosyl-L-methionine-dependent methyltransferases"/>
    <property type="match status" value="1"/>
</dbReference>
<dbReference type="InterPro" id="IPR029063">
    <property type="entry name" value="SAM-dependent_MTases_sf"/>
</dbReference>
<dbReference type="Pfam" id="PF00892">
    <property type="entry name" value="EamA"/>
    <property type="match status" value="1"/>
</dbReference>
<organism evidence="3">
    <name type="scientific">marine sediment metagenome</name>
    <dbReference type="NCBI Taxonomy" id="412755"/>
    <lineage>
        <taxon>unclassified sequences</taxon>
        <taxon>metagenomes</taxon>
        <taxon>ecological metagenomes</taxon>
    </lineage>
</organism>
<evidence type="ECO:0000256" key="1">
    <source>
        <dbReference type="SAM" id="Phobius"/>
    </source>
</evidence>
<feature type="transmembrane region" description="Helical" evidence="1">
    <location>
        <begin position="105"/>
        <end position="123"/>
    </location>
</feature>
<keyword evidence="1" id="KW-1133">Transmembrane helix</keyword>